<evidence type="ECO:0000256" key="4">
    <source>
        <dbReference type="ARBA" id="ARBA00022694"/>
    </source>
</evidence>
<dbReference type="EC" id="6.3.4.19" evidence="8"/>
<dbReference type="AlphaFoldDB" id="A0A1E5H2B2"/>
<protein>
    <recommendedName>
        <fullName evidence="8">tRNA(Ile)-lysidine synthase</fullName>
        <ecNumber evidence="8">6.3.4.19</ecNumber>
    </recommendedName>
    <alternativeName>
        <fullName evidence="8">tRNA(Ile)-2-lysyl-cytidine synthase</fullName>
    </alternativeName>
    <alternativeName>
        <fullName evidence="8">tRNA(Ile)-lysidine synthetase</fullName>
    </alternativeName>
</protein>
<keyword evidence="9" id="KW-0472">Membrane</keyword>
<dbReference type="InterPro" id="IPR012796">
    <property type="entry name" value="Lysidine-tRNA-synth_C"/>
</dbReference>
<comment type="similarity">
    <text evidence="8">Belongs to the tRNA(Ile)-lysidine synthase family.</text>
</comment>
<keyword evidence="3 8" id="KW-0436">Ligase</keyword>
<evidence type="ECO:0000256" key="3">
    <source>
        <dbReference type="ARBA" id="ARBA00022598"/>
    </source>
</evidence>
<keyword evidence="12" id="KW-1185">Reference proteome</keyword>
<evidence type="ECO:0000313" key="12">
    <source>
        <dbReference type="Proteomes" id="UP000095094"/>
    </source>
</evidence>
<keyword evidence="9" id="KW-1133">Transmembrane helix</keyword>
<proteinExistence type="inferred from homology"/>
<accession>A0A1E5H2B2</accession>
<keyword evidence="2 8" id="KW-0963">Cytoplasm</keyword>
<keyword evidence="5 8" id="KW-0547">Nucleotide-binding</keyword>
<feature type="domain" description="Lysidine-tRNA(Ile) synthetase C-terminal" evidence="10">
    <location>
        <begin position="382"/>
        <end position="456"/>
    </location>
</feature>
<organism evidence="11 12">
    <name type="scientific">Enterococcus termitis</name>
    <dbReference type="NCBI Taxonomy" id="332950"/>
    <lineage>
        <taxon>Bacteria</taxon>
        <taxon>Bacillati</taxon>
        <taxon>Bacillota</taxon>
        <taxon>Bacilli</taxon>
        <taxon>Lactobacillales</taxon>
        <taxon>Enterococcaceae</taxon>
        <taxon>Enterococcus</taxon>
    </lineage>
</organism>
<dbReference type="SMART" id="SM00977">
    <property type="entry name" value="TilS_C"/>
    <property type="match status" value="1"/>
</dbReference>
<keyword evidence="6 8" id="KW-0067">ATP-binding</keyword>
<gene>
    <name evidence="8" type="primary">tilS</name>
    <name evidence="11" type="ORF">BCR25_15575</name>
</gene>
<dbReference type="GO" id="GO:0005524">
    <property type="term" value="F:ATP binding"/>
    <property type="evidence" value="ECO:0007669"/>
    <property type="project" value="UniProtKB-UniRule"/>
</dbReference>
<comment type="catalytic activity">
    <reaction evidence="7 8">
        <text>cytidine(34) in tRNA(Ile2) + L-lysine + ATP = lysidine(34) in tRNA(Ile2) + AMP + diphosphate + H(+)</text>
        <dbReference type="Rhea" id="RHEA:43744"/>
        <dbReference type="Rhea" id="RHEA-COMP:10625"/>
        <dbReference type="Rhea" id="RHEA-COMP:10670"/>
        <dbReference type="ChEBI" id="CHEBI:15378"/>
        <dbReference type="ChEBI" id="CHEBI:30616"/>
        <dbReference type="ChEBI" id="CHEBI:32551"/>
        <dbReference type="ChEBI" id="CHEBI:33019"/>
        <dbReference type="ChEBI" id="CHEBI:82748"/>
        <dbReference type="ChEBI" id="CHEBI:83665"/>
        <dbReference type="ChEBI" id="CHEBI:456215"/>
        <dbReference type="EC" id="6.3.4.19"/>
    </reaction>
</comment>
<sequence>MFHEFYRHCKNNHYWEPNDRILLAVSGGVDSMVLLHLFQLAAVKDNLKLAVAHIDHQIRPESVEEAKYLKKYCQEYKLPFYSRKWEAANKTKNMEARARQFRYHFFDEIMAEKNYSKLVTAHHSDDQAETILMKLTRGSTLTNLVGIRSAQVFGNGKLLRPLLIFSKEQLTAFAEQEAIRYFEDSSNLSDDYMRNRIRHHVIPILKKENQQFLQHITDFGEQISYVEEVIQSVVIPKYQQWVTKNHSGWHIQLRGLKQEPKSVQVFFIQHLLQQTIVPEGIAISRKHIHQCLTLLNDEAPQMTMDLEQGWQIVKEYECGYLKKRTPFIRKSTFSLQLGEQLFLSEKEWLGLEKSDEPIEQPETIKNWQKSSLLINSNTPLPLMIRHRQNGDRIALTPVLTKRLNRLFIDQKTPNSIREKTWVILSDDKEIIWVPDFANSHLSIPKETDKILYRLLYKIKE</sequence>
<comment type="subcellular location">
    <subcellularLocation>
        <location evidence="1 8">Cytoplasm</location>
    </subcellularLocation>
</comment>
<evidence type="ECO:0000256" key="6">
    <source>
        <dbReference type="ARBA" id="ARBA00022840"/>
    </source>
</evidence>
<dbReference type="EMBL" id="MIJY01000004">
    <property type="protein sequence ID" value="OEG19012.1"/>
    <property type="molecule type" value="Genomic_DNA"/>
</dbReference>
<evidence type="ECO:0000256" key="1">
    <source>
        <dbReference type="ARBA" id="ARBA00004496"/>
    </source>
</evidence>
<dbReference type="InterPro" id="IPR011063">
    <property type="entry name" value="TilS/TtcA_N"/>
</dbReference>
<dbReference type="RefSeq" id="WP_069662470.1">
    <property type="nucleotide sequence ID" value="NZ_JBHUJJ010000001.1"/>
</dbReference>
<dbReference type="SUPFAM" id="SSF52402">
    <property type="entry name" value="Adenine nucleotide alpha hydrolases-like"/>
    <property type="match status" value="1"/>
</dbReference>
<evidence type="ECO:0000256" key="5">
    <source>
        <dbReference type="ARBA" id="ARBA00022741"/>
    </source>
</evidence>
<dbReference type="PANTHER" id="PTHR43033">
    <property type="entry name" value="TRNA(ILE)-LYSIDINE SYNTHASE-RELATED"/>
    <property type="match status" value="1"/>
</dbReference>
<dbReference type="GO" id="GO:0032267">
    <property type="term" value="F:tRNA(Ile)-lysidine synthase activity"/>
    <property type="evidence" value="ECO:0007669"/>
    <property type="project" value="UniProtKB-EC"/>
</dbReference>
<name>A0A1E5H2B2_9ENTE</name>
<dbReference type="NCBIfam" id="TIGR02433">
    <property type="entry name" value="lysidine_TilS_C"/>
    <property type="match status" value="1"/>
</dbReference>
<keyword evidence="9" id="KW-0812">Transmembrane</keyword>
<dbReference type="HAMAP" id="MF_01161">
    <property type="entry name" value="tRNA_Ile_lys_synt"/>
    <property type="match status" value="1"/>
</dbReference>
<evidence type="ECO:0000256" key="9">
    <source>
        <dbReference type="SAM" id="Phobius"/>
    </source>
</evidence>
<dbReference type="Gene3D" id="3.30.465.60">
    <property type="match status" value="1"/>
</dbReference>
<dbReference type="Pfam" id="PF11734">
    <property type="entry name" value="TilS_C"/>
    <property type="match status" value="1"/>
</dbReference>
<evidence type="ECO:0000256" key="7">
    <source>
        <dbReference type="ARBA" id="ARBA00048539"/>
    </source>
</evidence>
<evidence type="ECO:0000313" key="11">
    <source>
        <dbReference type="EMBL" id="OEG19012.1"/>
    </source>
</evidence>
<comment type="domain">
    <text evidence="8">The N-terminal region contains the highly conserved SGGXDS motif, predicted to be a P-loop motif involved in ATP binding.</text>
</comment>
<dbReference type="CDD" id="cd01992">
    <property type="entry name" value="TilS_N"/>
    <property type="match status" value="1"/>
</dbReference>
<dbReference type="Proteomes" id="UP000095094">
    <property type="component" value="Unassembled WGS sequence"/>
</dbReference>
<dbReference type="PATRIC" id="fig|332950.4.peg.2669"/>
<dbReference type="OrthoDB" id="9807403at2"/>
<keyword evidence="4 8" id="KW-0819">tRNA processing</keyword>
<dbReference type="InterPro" id="IPR014729">
    <property type="entry name" value="Rossmann-like_a/b/a_fold"/>
</dbReference>
<dbReference type="GO" id="GO:0005737">
    <property type="term" value="C:cytoplasm"/>
    <property type="evidence" value="ECO:0007669"/>
    <property type="project" value="UniProtKB-SubCell"/>
</dbReference>
<comment type="caution">
    <text evidence="11">The sequence shown here is derived from an EMBL/GenBank/DDBJ whole genome shotgun (WGS) entry which is preliminary data.</text>
</comment>
<comment type="function">
    <text evidence="8">Ligates lysine onto the cytidine present at position 34 of the AUA codon-specific tRNA(Ile) that contains the anticodon CAU, in an ATP-dependent manner. Cytidine is converted to lysidine, thus changing the amino acid specificity of the tRNA from methionine to isoleucine.</text>
</comment>
<evidence type="ECO:0000256" key="8">
    <source>
        <dbReference type="HAMAP-Rule" id="MF_01161"/>
    </source>
</evidence>
<dbReference type="GO" id="GO:0006400">
    <property type="term" value="P:tRNA modification"/>
    <property type="evidence" value="ECO:0007669"/>
    <property type="project" value="UniProtKB-UniRule"/>
</dbReference>
<dbReference type="Gene3D" id="3.40.50.620">
    <property type="entry name" value="HUPs"/>
    <property type="match status" value="1"/>
</dbReference>
<dbReference type="SUPFAM" id="SSF56037">
    <property type="entry name" value="PheT/TilS domain"/>
    <property type="match status" value="1"/>
</dbReference>
<dbReference type="InterPro" id="IPR012094">
    <property type="entry name" value="tRNA_Ile_lys_synt"/>
</dbReference>
<dbReference type="NCBIfam" id="TIGR02432">
    <property type="entry name" value="lysidine_TilS_N"/>
    <property type="match status" value="1"/>
</dbReference>
<feature type="binding site" evidence="8">
    <location>
        <begin position="26"/>
        <end position="31"/>
    </location>
    <ligand>
        <name>ATP</name>
        <dbReference type="ChEBI" id="CHEBI:30616"/>
    </ligand>
</feature>
<dbReference type="Pfam" id="PF01171">
    <property type="entry name" value="ATP_bind_3"/>
    <property type="match status" value="1"/>
</dbReference>
<evidence type="ECO:0000256" key="2">
    <source>
        <dbReference type="ARBA" id="ARBA00022490"/>
    </source>
</evidence>
<evidence type="ECO:0000259" key="10">
    <source>
        <dbReference type="SMART" id="SM00977"/>
    </source>
</evidence>
<dbReference type="InterPro" id="IPR012795">
    <property type="entry name" value="tRNA_Ile_lys_synt_N"/>
</dbReference>
<dbReference type="PANTHER" id="PTHR43033:SF1">
    <property type="entry name" value="TRNA(ILE)-LYSIDINE SYNTHASE-RELATED"/>
    <property type="match status" value="1"/>
</dbReference>
<reference evidence="12" key="1">
    <citation type="submission" date="2016-09" db="EMBL/GenBank/DDBJ databases">
        <authorList>
            <person name="Gulvik C.A."/>
        </authorList>
    </citation>
    <scope>NUCLEOTIDE SEQUENCE [LARGE SCALE GENOMIC DNA]</scope>
    <source>
        <strain evidence="12">LMG 8895</strain>
    </source>
</reference>
<feature type="transmembrane region" description="Helical" evidence="9">
    <location>
        <begin position="21"/>
        <end position="42"/>
    </location>
</feature>